<dbReference type="GO" id="GO:0005886">
    <property type="term" value="C:plasma membrane"/>
    <property type="evidence" value="ECO:0007669"/>
    <property type="project" value="UniProtKB-SubCell"/>
</dbReference>
<name>B3T9T6_9ZZZZ</name>
<evidence type="ECO:0000256" key="5">
    <source>
        <dbReference type="ARBA" id="ARBA00022692"/>
    </source>
</evidence>
<evidence type="ECO:0000313" key="12">
    <source>
        <dbReference type="EMBL" id="ABZ09345.1"/>
    </source>
</evidence>
<keyword evidence="6" id="KW-0653">Protein transport</keyword>
<dbReference type="SUPFAM" id="SSF82866">
    <property type="entry name" value="Multidrug efflux transporter AcrB transmembrane domain"/>
    <property type="match status" value="1"/>
</dbReference>
<evidence type="ECO:0000256" key="1">
    <source>
        <dbReference type="ARBA" id="ARBA00004651"/>
    </source>
</evidence>
<feature type="transmembrane region" description="Helical" evidence="10">
    <location>
        <begin position="208"/>
        <end position="227"/>
    </location>
</feature>
<keyword evidence="7 10" id="KW-1133">Transmembrane helix</keyword>
<dbReference type="HAMAP" id="MF_01464_B">
    <property type="entry name" value="SecF_B"/>
    <property type="match status" value="1"/>
</dbReference>
<keyword evidence="8" id="KW-0811">Translocation</keyword>
<evidence type="ECO:0000256" key="2">
    <source>
        <dbReference type="ARBA" id="ARBA00015792"/>
    </source>
</evidence>
<dbReference type="PANTHER" id="PTHR30081:SF8">
    <property type="entry name" value="PROTEIN TRANSLOCASE SUBUNIT SECF"/>
    <property type="match status" value="1"/>
</dbReference>
<sequence length="327" mass="35155">MIDIVRYRRWFFLISALLVVPSLGALLGPMLPFVGSDLGSTLRPGIEFTGGSAMTVEFADPVSSLVVREQLSAIGHEGAIVQATGGNSFFIRLGELEQEELDGEGNVVNPGGRQEVEEALGELSPVDVQSFDSISAVVGAETVRAAIIAVAFAAVVILFYITWAFRRVPSPFRYGTAAVVALVHDVVIVLGVFSILGRTVNMEVNAMFIIGVLTVIGYSVNDTIVVFDRVRENVLRYQGATIVEMVNLSIRETVGRSFNTSITLLVVVVALLIFGGPTIQPLLLVLLVGVVVGTYSSIFVASLMLVSWETGELGRALRRLTLSRPRS</sequence>
<dbReference type="InterPro" id="IPR022645">
    <property type="entry name" value="SecD/SecF_bac"/>
</dbReference>
<keyword evidence="3" id="KW-0813">Transport</keyword>
<dbReference type="PANTHER" id="PTHR30081">
    <property type="entry name" value="PROTEIN-EXPORT MEMBRANE PROTEIN SEC"/>
    <property type="match status" value="1"/>
</dbReference>
<dbReference type="InterPro" id="IPR048634">
    <property type="entry name" value="SecD_SecF_C"/>
</dbReference>
<feature type="transmembrane region" description="Helical" evidence="10">
    <location>
        <begin position="258"/>
        <end position="276"/>
    </location>
</feature>
<reference evidence="12" key="1">
    <citation type="journal article" date="2008" name="ISME J.">
        <title>Genomic patterns of recombination, clonal divergence and environment in marine microbial populations.</title>
        <authorList>
            <person name="Konstantinidis K.T."/>
            <person name="Delong E.F."/>
        </authorList>
    </citation>
    <scope>NUCLEOTIDE SEQUENCE</scope>
</reference>
<keyword evidence="4" id="KW-1003">Cell membrane</keyword>
<dbReference type="PRINTS" id="PR01755">
    <property type="entry name" value="SECFTRNLCASE"/>
</dbReference>
<dbReference type="Gene3D" id="1.20.1640.10">
    <property type="entry name" value="Multidrug efflux transporter AcrB transmembrane domain"/>
    <property type="match status" value="1"/>
</dbReference>
<evidence type="ECO:0000256" key="8">
    <source>
        <dbReference type="ARBA" id="ARBA00023010"/>
    </source>
</evidence>
<evidence type="ECO:0000256" key="4">
    <source>
        <dbReference type="ARBA" id="ARBA00022475"/>
    </source>
</evidence>
<feature type="transmembrane region" description="Helical" evidence="10">
    <location>
        <begin position="282"/>
        <end position="308"/>
    </location>
</feature>
<evidence type="ECO:0000256" key="3">
    <source>
        <dbReference type="ARBA" id="ARBA00022448"/>
    </source>
</evidence>
<dbReference type="EMBL" id="EU016649">
    <property type="protein sequence ID" value="ABZ09345.1"/>
    <property type="molecule type" value="Genomic_DNA"/>
</dbReference>
<dbReference type="Pfam" id="PF02355">
    <property type="entry name" value="SecD_SecF_C"/>
    <property type="match status" value="1"/>
</dbReference>
<evidence type="ECO:0000259" key="11">
    <source>
        <dbReference type="Pfam" id="PF02355"/>
    </source>
</evidence>
<evidence type="ECO:0000256" key="6">
    <source>
        <dbReference type="ARBA" id="ARBA00022927"/>
    </source>
</evidence>
<dbReference type="NCBIfam" id="TIGR00966">
    <property type="entry name" value="transloc_SecF"/>
    <property type="match status" value="1"/>
</dbReference>
<gene>
    <name evidence="12" type="ORF">ALOHA_HF4000APKG7H23ctg3g10</name>
</gene>
<feature type="transmembrane region" description="Helical" evidence="10">
    <location>
        <begin position="145"/>
        <end position="165"/>
    </location>
</feature>
<evidence type="ECO:0000256" key="9">
    <source>
        <dbReference type="ARBA" id="ARBA00023136"/>
    </source>
</evidence>
<feature type="transmembrane region" description="Helical" evidence="10">
    <location>
        <begin position="177"/>
        <end position="196"/>
    </location>
</feature>
<evidence type="ECO:0000256" key="7">
    <source>
        <dbReference type="ARBA" id="ARBA00022989"/>
    </source>
</evidence>
<keyword evidence="5 10" id="KW-0812">Transmembrane</keyword>
<dbReference type="InterPro" id="IPR005665">
    <property type="entry name" value="SecF_bac"/>
</dbReference>
<comment type="subcellular location">
    <subcellularLocation>
        <location evidence="1">Cell membrane</location>
        <topology evidence="1">Multi-pass membrane protein</topology>
    </subcellularLocation>
</comment>
<dbReference type="GO" id="GO:0015450">
    <property type="term" value="F:protein-transporting ATPase activity"/>
    <property type="evidence" value="ECO:0007669"/>
    <property type="project" value="InterPro"/>
</dbReference>
<accession>B3T9T6</accession>
<proteinExistence type="inferred from homology"/>
<dbReference type="InterPro" id="IPR022813">
    <property type="entry name" value="SecD/SecF_arch_bac"/>
</dbReference>
<evidence type="ECO:0000256" key="10">
    <source>
        <dbReference type="SAM" id="Phobius"/>
    </source>
</evidence>
<organism evidence="12">
    <name type="scientific">uncultured marine microorganism HF4000_APKG7H23</name>
    <dbReference type="NCBI Taxonomy" id="455551"/>
    <lineage>
        <taxon>unclassified sequences</taxon>
        <taxon>environmental samples</taxon>
    </lineage>
</organism>
<dbReference type="AlphaFoldDB" id="B3T9T6"/>
<keyword evidence="9 10" id="KW-0472">Membrane</keyword>
<protein>
    <recommendedName>
        <fullName evidence="2">Protein translocase subunit SecF</fullName>
    </recommendedName>
</protein>
<feature type="domain" description="Protein export membrane protein SecD/SecF C-terminal" evidence="11">
    <location>
        <begin position="126"/>
        <end position="309"/>
    </location>
</feature>